<sequence>MNLNHFWTNANQIIYGNELVKLTLSVIAGSILGLEREIRGKSAGFRTLALICFGATIFTICSYLLGVEDNRDRIAANVITGIGFIGAGVIFRNNSSISGITTAASIWVAAGIGMLLGIGNYLLAGVALIFALFILYALDFIQFWIDYKFQHRSYRVVFRDDCTVDLLDEQVKSLKLKFNKTKILRTDQQTIFEFDIWGKESNLIQFNQWLFDDKSVLSFEW</sequence>
<evidence type="ECO:0000256" key="4">
    <source>
        <dbReference type="ARBA" id="ARBA00022692"/>
    </source>
</evidence>
<protein>
    <submittedName>
        <fullName evidence="9">Putative Mg2+ transporter-C (MgtC) family protein</fullName>
    </submittedName>
</protein>
<dbReference type="STRING" id="652787.SAMN05216490_2581"/>
<organism evidence="9 10">
    <name type="scientific">Mucilaginibacter mallensis</name>
    <dbReference type="NCBI Taxonomy" id="652787"/>
    <lineage>
        <taxon>Bacteria</taxon>
        <taxon>Pseudomonadati</taxon>
        <taxon>Bacteroidota</taxon>
        <taxon>Sphingobacteriia</taxon>
        <taxon>Sphingobacteriales</taxon>
        <taxon>Sphingobacteriaceae</taxon>
        <taxon>Mucilaginibacter</taxon>
    </lineage>
</organism>
<dbReference type="EMBL" id="LT629740">
    <property type="protein sequence ID" value="SDT14301.1"/>
    <property type="molecule type" value="Genomic_DNA"/>
</dbReference>
<keyword evidence="5 7" id="KW-1133">Transmembrane helix</keyword>
<gene>
    <name evidence="9" type="ORF">SAMN05216490_2581</name>
</gene>
<evidence type="ECO:0000256" key="5">
    <source>
        <dbReference type="ARBA" id="ARBA00022989"/>
    </source>
</evidence>
<name>A0A1H1XZ03_MUCMA</name>
<feature type="domain" description="MgtC/SapB/SrpB/YhiD N-terminal" evidence="8">
    <location>
        <begin position="22"/>
        <end position="141"/>
    </location>
</feature>
<keyword evidence="10" id="KW-1185">Reference proteome</keyword>
<evidence type="ECO:0000259" key="8">
    <source>
        <dbReference type="Pfam" id="PF02308"/>
    </source>
</evidence>
<keyword evidence="3" id="KW-1003">Cell membrane</keyword>
<reference evidence="9 10" key="1">
    <citation type="submission" date="2016-10" db="EMBL/GenBank/DDBJ databases">
        <authorList>
            <person name="de Groot N.N."/>
        </authorList>
    </citation>
    <scope>NUCLEOTIDE SEQUENCE [LARGE SCALE GENOMIC DNA]</scope>
    <source>
        <strain evidence="9 10">MP1X4</strain>
    </source>
</reference>
<dbReference type="PRINTS" id="PR01837">
    <property type="entry name" value="MGTCSAPBPROT"/>
</dbReference>
<dbReference type="InterPro" id="IPR049177">
    <property type="entry name" value="MgtC_SapB_SrpB_YhiD_N"/>
</dbReference>
<dbReference type="Proteomes" id="UP000199679">
    <property type="component" value="Chromosome I"/>
</dbReference>
<evidence type="ECO:0000256" key="2">
    <source>
        <dbReference type="ARBA" id="ARBA00009298"/>
    </source>
</evidence>
<feature type="transmembrane region" description="Helical" evidence="7">
    <location>
        <begin position="12"/>
        <end position="35"/>
    </location>
</feature>
<evidence type="ECO:0000256" key="6">
    <source>
        <dbReference type="ARBA" id="ARBA00023136"/>
    </source>
</evidence>
<feature type="transmembrane region" description="Helical" evidence="7">
    <location>
        <begin position="98"/>
        <end position="116"/>
    </location>
</feature>
<dbReference type="PANTHER" id="PTHR33778">
    <property type="entry name" value="PROTEIN MGTC"/>
    <property type="match status" value="1"/>
</dbReference>
<dbReference type="InterPro" id="IPR003416">
    <property type="entry name" value="MgtC/SapB/SrpB/YhiD_fam"/>
</dbReference>
<evidence type="ECO:0000256" key="3">
    <source>
        <dbReference type="ARBA" id="ARBA00022475"/>
    </source>
</evidence>
<dbReference type="AlphaFoldDB" id="A0A1H1XZ03"/>
<evidence type="ECO:0000313" key="9">
    <source>
        <dbReference type="EMBL" id="SDT14301.1"/>
    </source>
</evidence>
<evidence type="ECO:0000256" key="7">
    <source>
        <dbReference type="SAM" id="Phobius"/>
    </source>
</evidence>
<dbReference type="OrthoDB" id="9811198at2"/>
<keyword evidence="4 7" id="KW-0812">Transmembrane</keyword>
<comment type="subcellular location">
    <subcellularLocation>
        <location evidence="1">Cell membrane</location>
        <topology evidence="1">Multi-pass membrane protein</topology>
    </subcellularLocation>
</comment>
<accession>A0A1H1XZ03</accession>
<evidence type="ECO:0000256" key="1">
    <source>
        <dbReference type="ARBA" id="ARBA00004651"/>
    </source>
</evidence>
<feature type="transmembrane region" description="Helical" evidence="7">
    <location>
        <begin position="73"/>
        <end position="91"/>
    </location>
</feature>
<evidence type="ECO:0000313" key="10">
    <source>
        <dbReference type="Proteomes" id="UP000199679"/>
    </source>
</evidence>
<dbReference type="PANTHER" id="PTHR33778:SF1">
    <property type="entry name" value="MAGNESIUM TRANSPORTER YHID-RELATED"/>
    <property type="match status" value="1"/>
</dbReference>
<comment type="similarity">
    <text evidence="2">Belongs to the MgtC/SapB family.</text>
</comment>
<feature type="transmembrane region" description="Helical" evidence="7">
    <location>
        <begin position="47"/>
        <end position="67"/>
    </location>
</feature>
<dbReference type="GO" id="GO:0005886">
    <property type="term" value="C:plasma membrane"/>
    <property type="evidence" value="ECO:0007669"/>
    <property type="project" value="UniProtKB-SubCell"/>
</dbReference>
<keyword evidence="6 7" id="KW-0472">Membrane</keyword>
<dbReference type="RefSeq" id="WP_091373240.1">
    <property type="nucleotide sequence ID" value="NZ_LT629740.1"/>
</dbReference>
<proteinExistence type="inferred from homology"/>
<dbReference type="Pfam" id="PF02308">
    <property type="entry name" value="MgtC"/>
    <property type="match status" value="1"/>
</dbReference>
<feature type="transmembrane region" description="Helical" evidence="7">
    <location>
        <begin position="122"/>
        <end position="145"/>
    </location>
</feature>